<evidence type="ECO:0000256" key="3">
    <source>
        <dbReference type="ARBA" id="ARBA00022833"/>
    </source>
</evidence>
<dbReference type="PANTHER" id="PTHR31973:SF190">
    <property type="entry name" value="MULE TRANSPOSASE DOMAIN-CONTAINING PROTEIN"/>
    <property type="match status" value="1"/>
</dbReference>
<dbReference type="PANTHER" id="PTHR31973">
    <property type="entry name" value="POLYPROTEIN, PUTATIVE-RELATED"/>
    <property type="match status" value="1"/>
</dbReference>
<feature type="region of interest" description="Disordered" evidence="5">
    <location>
        <begin position="272"/>
        <end position="313"/>
    </location>
</feature>
<comment type="caution">
    <text evidence="7">The sequence shown here is derived from an EMBL/GenBank/DDBJ whole genome shotgun (WGS) entry which is preliminary data.</text>
</comment>
<dbReference type="GO" id="GO:0008270">
    <property type="term" value="F:zinc ion binding"/>
    <property type="evidence" value="ECO:0007669"/>
    <property type="project" value="UniProtKB-KW"/>
</dbReference>
<dbReference type="EMBL" id="JAMSHJ010000006">
    <property type="protein sequence ID" value="KAI5397557.1"/>
    <property type="molecule type" value="Genomic_DNA"/>
</dbReference>
<keyword evidence="1" id="KW-0479">Metal-binding</keyword>
<organism evidence="7 8">
    <name type="scientific">Pisum sativum</name>
    <name type="common">Garden pea</name>
    <name type="synonym">Lathyrus oleraceus</name>
    <dbReference type="NCBI Taxonomy" id="3888"/>
    <lineage>
        <taxon>Eukaryota</taxon>
        <taxon>Viridiplantae</taxon>
        <taxon>Streptophyta</taxon>
        <taxon>Embryophyta</taxon>
        <taxon>Tracheophyta</taxon>
        <taxon>Spermatophyta</taxon>
        <taxon>Magnoliopsida</taxon>
        <taxon>eudicotyledons</taxon>
        <taxon>Gunneridae</taxon>
        <taxon>Pentapetalae</taxon>
        <taxon>rosids</taxon>
        <taxon>fabids</taxon>
        <taxon>Fabales</taxon>
        <taxon>Fabaceae</taxon>
        <taxon>Papilionoideae</taxon>
        <taxon>50 kb inversion clade</taxon>
        <taxon>NPAAA clade</taxon>
        <taxon>Hologalegina</taxon>
        <taxon>IRL clade</taxon>
        <taxon>Fabeae</taxon>
        <taxon>Lathyrus</taxon>
    </lineage>
</organism>
<evidence type="ECO:0000259" key="6">
    <source>
        <dbReference type="PROSITE" id="PS50966"/>
    </source>
</evidence>
<dbReference type="PROSITE" id="PS50966">
    <property type="entry name" value="ZF_SWIM"/>
    <property type="match status" value="1"/>
</dbReference>
<evidence type="ECO:0000313" key="7">
    <source>
        <dbReference type="EMBL" id="KAI5397557.1"/>
    </source>
</evidence>
<feature type="domain" description="SWIM-type" evidence="6">
    <location>
        <begin position="207"/>
        <end position="239"/>
    </location>
</feature>
<dbReference type="SMART" id="SM00575">
    <property type="entry name" value="ZnF_PMZ"/>
    <property type="match status" value="1"/>
</dbReference>
<feature type="compositionally biased region" description="Basic and acidic residues" evidence="5">
    <location>
        <begin position="272"/>
        <end position="283"/>
    </location>
</feature>
<evidence type="ECO:0000256" key="5">
    <source>
        <dbReference type="SAM" id="MobiDB-lite"/>
    </source>
</evidence>
<dbReference type="InterPro" id="IPR006564">
    <property type="entry name" value="Znf_PMZ"/>
</dbReference>
<evidence type="ECO:0000256" key="1">
    <source>
        <dbReference type="ARBA" id="ARBA00022723"/>
    </source>
</evidence>
<feature type="compositionally biased region" description="Polar residues" evidence="5">
    <location>
        <begin position="289"/>
        <end position="300"/>
    </location>
</feature>
<feature type="region of interest" description="Disordered" evidence="5">
    <location>
        <begin position="80"/>
        <end position="101"/>
    </location>
</feature>
<gene>
    <name evidence="7" type="ORF">KIW84_063394</name>
</gene>
<evidence type="ECO:0000313" key="8">
    <source>
        <dbReference type="Proteomes" id="UP001058974"/>
    </source>
</evidence>
<keyword evidence="3" id="KW-0862">Zinc</keyword>
<name>A0A9D4W9D8_PEA</name>
<dbReference type="AlphaFoldDB" id="A0A9D4W9D8"/>
<dbReference type="Gramene" id="Psat06G0339400-T1">
    <property type="protein sequence ID" value="KAI5397557.1"/>
    <property type="gene ID" value="KIW84_063394"/>
</dbReference>
<dbReference type="Proteomes" id="UP001058974">
    <property type="component" value="Chromosome 6"/>
</dbReference>
<evidence type="ECO:0000256" key="2">
    <source>
        <dbReference type="ARBA" id="ARBA00022771"/>
    </source>
</evidence>
<accession>A0A9D4W9D8</accession>
<evidence type="ECO:0000256" key="4">
    <source>
        <dbReference type="PROSITE-ProRule" id="PRU00325"/>
    </source>
</evidence>
<reference evidence="7 8" key="1">
    <citation type="journal article" date="2022" name="Nat. Genet.">
        <title>Improved pea reference genome and pan-genome highlight genomic features and evolutionary characteristics.</title>
        <authorList>
            <person name="Yang T."/>
            <person name="Liu R."/>
            <person name="Luo Y."/>
            <person name="Hu S."/>
            <person name="Wang D."/>
            <person name="Wang C."/>
            <person name="Pandey M.K."/>
            <person name="Ge S."/>
            <person name="Xu Q."/>
            <person name="Li N."/>
            <person name="Li G."/>
            <person name="Huang Y."/>
            <person name="Saxena R.K."/>
            <person name="Ji Y."/>
            <person name="Li M."/>
            <person name="Yan X."/>
            <person name="He Y."/>
            <person name="Liu Y."/>
            <person name="Wang X."/>
            <person name="Xiang C."/>
            <person name="Varshney R.K."/>
            <person name="Ding H."/>
            <person name="Gao S."/>
            <person name="Zong X."/>
        </authorList>
    </citation>
    <scope>NUCLEOTIDE SEQUENCE [LARGE SCALE GENOMIC DNA]</scope>
    <source>
        <strain evidence="7 8">cv. Zhongwan 6</strain>
    </source>
</reference>
<dbReference type="InterPro" id="IPR007527">
    <property type="entry name" value="Znf_SWIM"/>
</dbReference>
<keyword evidence="8" id="KW-1185">Reference proteome</keyword>
<sequence length="395" mass="46048">MNKWGYKEGTYRLWTKILEIDEDLFQILKDGDAYDFVAYAYATNVDEDIFVEHDVDDIDVRVVAGLIGIPNKKIEDDEYVSDKLDSSDPNESGDEEAPKFERYPNDQYFPLAFGVAETETKESWKWFLELLMEDIGQERSYVFISHQQKEQAYFNTCKWIRKYLMNRLTTSATKLDKWKHRVVPIPRKRLDNAEQFQVTHTFNTQEFIVDIAKRSCSCNFWELVGISCRHVIVALIYRKQNLDDFADDRSTREKYALCYGFSVSPIHGKKMWPERKPKYENSRAKPKQKNMQPDASQVNDDVQPDASRVNDDVQPDASQNLRFCFSRGLRSLNCCTGVLKYIEDVNGFELVDVYIEHAIGNPEVTHDAKLVHDYAEEVHFNDEFAPNSDDEEVEA</sequence>
<protein>
    <recommendedName>
        <fullName evidence="6">SWIM-type domain-containing protein</fullName>
    </recommendedName>
</protein>
<keyword evidence="2 4" id="KW-0863">Zinc-finger</keyword>
<proteinExistence type="predicted"/>
<dbReference type="Pfam" id="PF04434">
    <property type="entry name" value="SWIM"/>
    <property type="match status" value="1"/>
</dbReference>